<dbReference type="Proteomes" id="UP000224076">
    <property type="component" value="Unassembled WGS sequence"/>
</dbReference>
<evidence type="ECO:0000313" key="2">
    <source>
        <dbReference type="Proteomes" id="UP000224076"/>
    </source>
</evidence>
<accession>A0A2B0TV26</accession>
<proteinExistence type="predicted"/>
<protein>
    <submittedName>
        <fullName evidence="1">Uncharacterized protein</fullName>
    </submittedName>
</protein>
<dbReference type="AlphaFoldDB" id="A0A2B0TV26"/>
<organism evidence="1 2">
    <name type="scientific">Bacillus cereus</name>
    <dbReference type="NCBI Taxonomy" id="1396"/>
    <lineage>
        <taxon>Bacteria</taxon>
        <taxon>Bacillati</taxon>
        <taxon>Bacillota</taxon>
        <taxon>Bacilli</taxon>
        <taxon>Bacillales</taxon>
        <taxon>Bacillaceae</taxon>
        <taxon>Bacillus</taxon>
        <taxon>Bacillus cereus group</taxon>
    </lineage>
</organism>
<dbReference type="EMBL" id="NVDG01000018">
    <property type="protein sequence ID" value="PFU43788.1"/>
    <property type="molecule type" value="Genomic_DNA"/>
</dbReference>
<gene>
    <name evidence="1" type="ORF">COK86_10090</name>
</gene>
<evidence type="ECO:0000313" key="1">
    <source>
        <dbReference type="EMBL" id="PFU43788.1"/>
    </source>
</evidence>
<name>A0A2B0TV26_BACCE</name>
<reference evidence="1 2" key="1">
    <citation type="submission" date="2017-09" db="EMBL/GenBank/DDBJ databases">
        <title>Large-scale bioinformatics analysis of Bacillus genomes uncovers conserved roles of natural products in bacterial physiology.</title>
        <authorList>
            <consortium name="Agbiome Team Llc"/>
            <person name="Bleich R.M."/>
            <person name="Grubbs K.J."/>
            <person name="Santa Maria K.C."/>
            <person name="Allen S.E."/>
            <person name="Farag S."/>
            <person name="Shank E.A."/>
            <person name="Bowers A."/>
        </authorList>
    </citation>
    <scope>NUCLEOTIDE SEQUENCE [LARGE SCALE GENOMIC DNA]</scope>
    <source>
        <strain evidence="1 2">AFS061806</strain>
    </source>
</reference>
<comment type="caution">
    <text evidence="1">The sequence shown here is derived from an EMBL/GenBank/DDBJ whole genome shotgun (WGS) entry which is preliminary data.</text>
</comment>
<sequence>MLLTKTLVSGKYEVGSNIDLLYPFNSTFTWIDTPTDPILPNDPVHYRIAADMGDFSNSIISARVGNRGFSAIKLPGDPV</sequence>